<dbReference type="InterPro" id="IPR002723">
    <property type="entry name" value="BpsA_C"/>
</dbReference>
<dbReference type="AlphaFoldDB" id="A0A024QHJ1"/>
<dbReference type="Pfam" id="PF01861">
    <property type="entry name" value="BpsA_C"/>
    <property type="match status" value="1"/>
</dbReference>
<name>A0A024QHJ1_9BACI</name>
<reference evidence="3" key="2">
    <citation type="submission" date="2014-05" db="EMBL/GenBank/DDBJ databases">
        <title>Draft genome sequence of Virgibacillus massiliensis Vm-5.</title>
        <authorList>
            <person name="Khelaifia S."/>
            <person name="Croce O."/>
            <person name="Lagier J.C."/>
            <person name="Raoult D."/>
        </authorList>
    </citation>
    <scope>NUCLEOTIDE SEQUENCE [LARGE SCALE GENOMIC DNA]</scope>
    <source>
        <strain evidence="3">Vm-5</strain>
    </source>
</reference>
<dbReference type="EMBL" id="CCDP010000004">
    <property type="protein sequence ID" value="CDQ41988.1"/>
    <property type="molecule type" value="Genomic_DNA"/>
</dbReference>
<dbReference type="PANTHER" id="PTHR23290">
    <property type="entry name" value="RRNA N6-ADENOSINE-METHYLTRANSFERASE METTL5"/>
    <property type="match status" value="1"/>
</dbReference>
<dbReference type="OrthoDB" id="9793120at2"/>
<dbReference type="Gene3D" id="3.40.50.150">
    <property type="entry name" value="Vaccinia Virus protein VP39"/>
    <property type="match status" value="1"/>
</dbReference>
<organism evidence="2 3">
    <name type="scientific">Virgibacillus massiliensis</name>
    <dbReference type="NCBI Taxonomy" id="1462526"/>
    <lineage>
        <taxon>Bacteria</taxon>
        <taxon>Bacillati</taxon>
        <taxon>Bacillota</taxon>
        <taxon>Bacilli</taxon>
        <taxon>Bacillales</taxon>
        <taxon>Bacillaceae</taxon>
        <taxon>Virgibacillus</taxon>
    </lineage>
</organism>
<keyword evidence="3" id="KW-1185">Reference proteome</keyword>
<accession>A0A024QHJ1</accession>
<dbReference type="PANTHER" id="PTHR23290:SF0">
    <property type="entry name" value="RRNA N6-ADENOSINE-METHYLTRANSFERASE METTL5"/>
    <property type="match status" value="1"/>
</dbReference>
<dbReference type="InterPro" id="IPR051720">
    <property type="entry name" value="rRNA_MeTrfase/Polyamine_Synth"/>
</dbReference>
<comment type="caution">
    <text evidence="2">The sequence shown here is derived from an EMBL/GenBank/DDBJ whole genome shotgun (WGS) entry which is preliminary data.</text>
</comment>
<dbReference type="eggNOG" id="COG1568">
    <property type="taxonomic scope" value="Bacteria"/>
</dbReference>
<reference evidence="2 3" key="1">
    <citation type="submission" date="2014-03" db="EMBL/GenBank/DDBJ databases">
        <authorList>
            <person name="Urmite Genomes U."/>
        </authorList>
    </citation>
    <scope>NUCLEOTIDE SEQUENCE [LARGE SCALE GENOMIC DNA]</scope>
    <source>
        <strain evidence="2 3">Vm-5</strain>
    </source>
</reference>
<dbReference type="RefSeq" id="WP_038247375.1">
    <property type="nucleotide sequence ID" value="NZ_CABKTK010000004.1"/>
</dbReference>
<evidence type="ECO:0000313" key="3">
    <source>
        <dbReference type="Proteomes" id="UP000028875"/>
    </source>
</evidence>
<evidence type="ECO:0000259" key="1">
    <source>
        <dbReference type="Pfam" id="PF01861"/>
    </source>
</evidence>
<dbReference type="GO" id="GO:0016740">
    <property type="term" value="F:transferase activity"/>
    <property type="evidence" value="ECO:0007669"/>
    <property type="project" value="TreeGrafter"/>
</dbReference>
<sequence length="392" mass="44517">MIKVIEQVNGNLDLEEGSLVIEHLMIECFLTPGISTKILARKVLLPVPVTVAIKKELIENGLLKQDRGVRCTQKGKALVEQSLDYKGLDKQLHERLLSRPDNLEADLDSILIILHDLFSKRPQVNVQLDQSLCTPETSLRRAILCLSERSLIGKRILCVGDDDLVSVAIGLLLQKLFPRKSEFHTWIDVMDIDTRFLAFINKIAKEKNLPITCIEHDMRKPVASAYVSRYDCFLTDPPYTLQGMELFVSRGVHALKRQSGMPIFLSFAHKSPAFMLKMQQIFIRLGLSVTATLPQFDHYLGAQMIANQSQMLIMKTTTSTEIPIDLLQEYQDPIYTGEMKQSFRIYRCKSCGIERKVGANFPFKTIEQLKESTCPVCCNNTFLLIKKRTGNK</sequence>
<gene>
    <name evidence="2" type="ORF">BN990_04367</name>
</gene>
<dbReference type="Proteomes" id="UP000028875">
    <property type="component" value="Unassembled WGS sequence"/>
</dbReference>
<proteinExistence type="predicted"/>
<dbReference type="SUPFAM" id="SSF53335">
    <property type="entry name" value="S-adenosyl-L-methionine-dependent methyltransferases"/>
    <property type="match status" value="1"/>
</dbReference>
<feature type="domain" description="N(4)-bis(aminopropyl)spermidine synthase C-terminal" evidence="1">
    <location>
        <begin position="118"/>
        <end position="313"/>
    </location>
</feature>
<dbReference type="InterPro" id="IPR029063">
    <property type="entry name" value="SAM-dependent_MTases_sf"/>
</dbReference>
<dbReference type="GO" id="GO:0006596">
    <property type="term" value="P:polyamine biosynthetic process"/>
    <property type="evidence" value="ECO:0007669"/>
    <property type="project" value="TreeGrafter"/>
</dbReference>
<protein>
    <recommendedName>
        <fullName evidence="1">N(4)-bis(aminopropyl)spermidine synthase C-terminal domain-containing protein</fullName>
    </recommendedName>
</protein>
<dbReference type="STRING" id="1462526.BN990_04367"/>
<evidence type="ECO:0000313" key="2">
    <source>
        <dbReference type="EMBL" id="CDQ41988.1"/>
    </source>
</evidence>